<gene>
    <name evidence="2" type="ORF">JOF53_001701</name>
</gene>
<dbReference type="PANTHER" id="PTHR42951">
    <property type="entry name" value="METALLO-BETA-LACTAMASE DOMAIN-CONTAINING"/>
    <property type="match status" value="1"/>
</dbReference>
<dbReference type="Pfam" id="PF00753">
    <property type="entry name" value="Lactamase_B"/>
    <property type="match status" value="1"/>
</dbReference>
<dbReference type="InterPro" id="IPR001279">
    <property type="entry name" value="Metallo-B-lactamas"/>
</dbReference>
<dbReference type="InterPro" id="IPR036866">
    <property type="entry name" value="RibonucZ/Hydroxyglut_hydro"/>
</dbReference>
<dbReference type="SMART" id="SM00849">
    <property type="entry name" value="Lactamase_B"/>
    <property type="match status" value="1"/>
</dbReference>
<keyword evidence="3" id="KW-1185">Reference proteome</keyword>
<sequence>MHTEALTPTLTQLTFPVGQAYLLSDGREATLVDTGPHGHADAIRALLGRIPLRRIVLTHCHGDHTGNAAELAAWSGAEVLAHQADVAAIGGEAPPPPVFTADWEEARYRQTSVLVPPAPPCRVDTGLTGGEVLPLAGGTRVLPVPGHTPGSLALLTAAGTLFTGDAVANVERLSVGVFNADPAAAVAATRHLATLDFTRACFGHGPALHPDAAARFRALAATLG</sequence>
<dbReference type="CDD" id="cd07721">
    <property type="entry name" value="yflN-like_MBL-fold"/>
    <property type="match status" value="1"/>
</dbReference>
<evidence type="ECO:0000313" key="2">
    <source>
        <dbReference type="EMBL" id="MBP2472829.1"/>
    </source>
</evidence>
<name>A0ABS5A8A5_9PSEU</name>
<comment type="caution">
    <text evidence="2">The sequence shown here is derived from an EMBL/GenBank/DDBJ whole genome shotgun (WGS) entry which is preliminary data.</text>
</comment>
<dbReference type="EMBL" id="JAGIOO010000001">
    <property type="protein sequence ID" value="MBP2472829.1"/>
    <property type="molecule type" value="Genomic_DNA"/>
</dbReference>
<dbReference type="SUPFAM" id="SSF56281">
    <property type="entry name" value="Metallo-hydrolase/oxidoreductase"/>
    <property type="match status" value="1"/>
</dbReference>
<proteinExistence type="predicted"/>
<dbReference type="Gene3D" id="3.60.15.10">
    <property type="entry name" value="Ribonuclease Z/Hydroxyacylglutathione hydrolase-like"/>
    <property type="match status" value="1"/>
</dbReference>
<reference evidence="2 3" key="1">
    <citation type="submission" date="2021-03" db="EMBL/GenBank/DDBJ databases">
        <title>Sequencing the genomes of 1000 actinobacteria strains.</title>
        <authorList>
            <person name="Klenk H.-P."/>
        </authorList>
    </citation>
    <scope>NUCLEOTIDE SEQUENCE [LARGE SCALE GENOMIC DNA]</scope>
    <source>
        <strain evidence="2 3">DSM 44580</strain>
    </source>
</reference>
<organism evidence="2 3">
    <name type="scientific">Crossiella equi</name>
    <dbReference type="NCBI Taxonomy" id="130796"/>
    <lineage>
        <taxon>Bacteria</taxon>
        <taxon>Bacillati</taxon>
        <taxon>Actinomycetota</taxon>
        <taxon>Actinomycetes</taxon>
        <taxon>Pseudonocardiales</taxon>
        <taxon>Pseudonocardiaceae</taxon>
        <taxon>Crossiella</taxon>
    </lineage>
</organism>
<evidence type="ECO:0000313" key="3">
    <source>
        <dbReference type="Proteomes" id="UP001519363"/>
    </source>
</evidence>
<dbReference type="Proteomes" id="UP001519363">
    <property type="component" value="Unassembled WGS sequence"/>
</dbReference>
<accession>A0ABS5A8A5</accession>
<protein>
    <submittedName>
        <fullName evidence="2">Glyoxylase-like metal-dependent hydrolase (Beta-lactamase superfamily II)</fullName>
    </submittedName>
</protein>
<feature type="domain" description="Metallo-beta-lactamase" evidence="1">
    <location>
        <begin position="17"/>
        <end position="204"/>
    </location>
</feature>
<evidence type="ECO:0000259" key="1">
    <source>
        <dbReference type="SMART" id="SM00849"/>
    </source>
</evidence>
<dbReference type="RefSeq" id="WP_086788983.1">
    <property type="nucleotide sequence ID" value="NZ_JAGIOO010000001.1"/>
</dbReference>
<dbReference type="InterPro" id="IPR050855">
    <property type="entry name" value="NDM-1-like"/>
</dbReference>